<dbReference type="PATRIC" id="fig|595434.4.peg.4793"/>
<organism evidence="1 2">
    <name type="scientific">Rhodopirellula islandica</name>
    <dbReference type="NCBI Taxonomy" id="595434"/>
    <lineage>
        <taxon>Bacteria</taxon>
        <taxon>Pseudomonadati</taxon>
        <taxon>Planctomycetota</taxon>
        <taxon>Planctomycetia</taxon>
        <taxon>Pirellulales</taxon>
        <taxon>Pirellulaceae</taxon>
        <taxon>Rhodopirellula</taxon>
    </lineage>
</organism>
<reference evidence="1" key="1">
    <citation type="submission" date="2015-05" db="EMBL/GenBank/DDBJ databases">
        <title>Permanent draft genome of Rhodopirellula islandicus K833.</title>
        <authorList>
            <person name="Kizina J."/>
            <person name="Richter M."/>
            <person name="Glockner F.O."/>
            <person name="Harder J."/>
        </authorList>
    </citation>
    <scope>NUCLEOTIDE SEQUENCE [LARGE SCALE GENOMIC DNA]</scope>
    <source>
        <strain evidence="1">K833</strain>
    </source>
</reference>
<dbReference type="EMBL" id="LECT01000043">
    <property type="protein sequence ID" value="KLU02754.1"/>
    <property type="molecule type" value="Genomic_DNA"/>
</dbReference>
<comment type="caution">
    <text evidence="1">The sequence shown here is derived from an EMBL/GenBank/DDBJ whole genome shotgun (WGS) entry which is preliminary data.</text>
</comment>
<keyword evidence="2" id="KW-1185">Reference proteome</keyword>
<evidence type="ECO:0000313" key="2">
    <source>
        <dbReference type="Proteomes" id="UP000036367"/>
    </source>
</evidence>
<dbReference type="AlphaFoldDB" id="A0A0J1EAX5"/>
<accession>A0A0J1EAX5</accession>
<proteinExistence type="predicted"/>
<sequence length="44" mass="4663">MFARTQGLVPITSTSTASLSTSFLDAGTSLITGRRRGSFHCQTT</sequence>
<name>A0A0J1EAX5_RHOIS</name>
<protein>
    <submittedName>
        <fullName evidence="1">Uncharacterized protein</fullName>
    </submittedName>
</protein>
<evidence type="ECO:0000313" key="1">
    <source>
        <dbReference type="EMBL" id="KLU02754.1"/>
    </source>
</evidence>
<dbReference type="Proteomes" id="UP000036367">
    <property type="component" value="Unassembled WGS sequence"/>
</dbReference>
<gene>
    <name evidence="1" type="ORF">RISK_005050</name>
</gene>